<dbReference type="GO" id="GO:0003700">
    <property type="term" value="F:DNA-binding transcription factor activity"/>
    <property type="evidence" value="ECO:0007669"/>
    <property type="project" value="TreeGrafter"/>
</dbReference>
<dbReference type="EMBL" id="WXYO01000008">
    <property type="protein sequence ID" value="NAS14052.1"/>
    <property type="molecule type" value="Genomic_DNA"/>
</dbReference>
<dbReference type="RefSeq" id="WP_161437081.1">
    <property type="nucleotide sequence ID" value="NZ_WXYO01000008.1"/>
</dbReference>
<dbReference type="InterPro" id="IPR036388">
    <property type="entry name" value="WH-like_DNA-bd_sf"/>
</dbReference>
<feature type="domain" description="HTH crp-type" evidence="5">
    <location>
        <begin position="147"/>
        <end position="220"/>
    </location>
</feature>
<gene>
    <name evidence="6" type="ORF">GTQ38_18730</name>
</gene>
<dbReference type="CDD" id="cd00038">
    <property type="entry name" value="CAP_ED"/>
    <property type="match status" value="1"/>
</dbReference>
<evidence type="ECO:0000259" key="4">
    <source>
        <dbReference type="PROSITE" id="PS50042"/>
    </source>
</evidence>
<name>A0A6L9EHC9_9FLAO</name>
<dbReference type="SUPFAM" id="SSF51206">
    <property type="entry name" value="cAMP-binding domain-like"/>
    <property type="match status" value="1"/>
</dbReference>
<sequence>MNTLTKYWFLEGFDLFRKLSMPTMMRICKLLEMENKDKGEVISLGDRDRKNIFFLKKGTVKIIDTSTDTIKYIVKKGNLFGELALYDEETASKEQAITLEDSIICYIEADMMEDLMSRYRSLKNGVLKIYGLRIKRLERRLQDLLYKDSATRIREFVFAYIQEFGQPLDGRLVAKNLLSHQDIAHLTNTSRQTVSNTLSILRKDKQLDYDARMLSIPMPGSLANNN</sequence>
<reference evidence="6 7" key="1">
    <citation type="submission" date="2020-01" db="EMBL/GenBank/DDBJ databases">
        <title>Bacteria diversity of Porities sp.</title>
        <authorList>
            <person name="Wang G."/>
        </authorList>
    </citation>
    <scope>NUCLEOTIDE SEQUENCE [LARGE SCALE GENOMIC DNA]</scope>
    <source>
        <strain evidence="6 7">R33</strain>
    </source>
</reference>
<dbReference type="Gene3D" id="2.60.120.10">
    <property type="entry name" value="Jelly Rolls"/>
    <property type="match status" value="1"/>
</dbReference>
<proteinExistence type="predicted"/>
<dbReference type="PANTHER" id="PTHR24567">
    <property type="entry name" value="CRP FAMILY TRANSCRIPTIONAL REGULATORY PROTEIN"/>
    <property type="match status" value="1"/>
</dbReference>
<dbReference type="GO" id="GO:0005829">
    <property type="term" value="C:cytosol"/>
    <property type="evidence" value="ECO:0007669"/>
    <property type="project" value="TreeGrafter"/>
</dbReference>
<evidence type="ECO:0000313" key="7">
    <source>
        <dbReference type="Proteomes" id="UP000475249"/>
    </source>
</evidence>
<dbReference type="InterPro" id="IPR036390">
    <property type="entry name" value="WH_DNA-bd_sf"/>
</dbReference>
<evidence type="ECO:0000259" key="5">
    <source>
        <dbReference type="PROSITE" id="PS51063"/>
    </source>
</evidence>
<dbReference type="PROSITE" id="PS51063">
    <property type="entry name" value="HTH_CRP_2"/>
    <property type="match status" value="1"/>
</dbReference>
<evidence type="ECO:0000313" key="6">
    <source>
        <dbReference type="EMBL" id="NAS14052.1"/>
    </source>
</evidence>
<dbReference type="InterPro" id="IPR000595">
    <property type="entry name" value="cNMP-bd_dom"/>
</dbReference>
<dbReference type="Proteomes" id="UP000475249">
    <property type="component" value="Unassembled WGS sequence"/>
</dbReference>
<organism evidence="6 7">
    <name type="scientific">Poritiphilus flavus</name>
    <dbReference type="NCBI Taxonomy" id="2697053"/>
    <lineage>
        <taxon>Bacteria</taxon>
        <taxon>Pseudomonadati</taxon>
        <taxon>Bacteroidota</taxon>
        <taxon>Flavobacteriia</taxon>
        <taxon>Flavobacteriales</taxon>
        <taxon>Flavobacteriaceae</taxon>
        <taxon>Poritiphilus</taxon>
    </lineage>
</organism>
<dbReference type="InterPro" id="IPR050397">
    <property type="entry name" value="Env_Response_Regulators"/>
</dbReference>
<dbReference type="InterPro" id="IPR018490">
    <property type="entry name" value="cNMP-bd_dom_sf"/>
</dbReference>
<dbReference type="PROSITE" id="PS50042">
    <property type="entry name" value="CNMP_BINDING_3"/>
    <property type="match status" value="1"/>
</dbReference>
<dbReference type="PANTHER" id="PTHR24567:SF26">
    <property type="entry name" value="REGULATORY PROTEIN YEIL"/>
    <property type="match status" value="1"/>
</dbReference>
<protein>
    <submittedName>
        <fullName evidence="6">Cyclic nucleotide-binding domain-containing protein</fullName>
    </submittedName>
</protein>
<dbReference type="Pfam" id="PF13545">
    <property type="entry name" value="HTH_Crp_2"/>
    <property type="match status" value="1"/>
</dbReference>
<dbReference type="InterPro" id="IPR014710">
    <property type="entry name" value="RmlC-like_jellyroll"/>
</dbReference>
<dbReference type="Gene3D" id="1.10.10.10">
    <property type="entry name" value="Winged helix-like DNA-binding domain superfamily/Winged helix DNA-binding domain"/>
    <property type="match status" value="1"/>
</dbReference>
<dbReference type="AlphaFoldDB" id="A0A6L9EHC9"/>
<evidence type="ECO:0000256" key="3">
    <source>
        <dbReference type="ARBA" id="ARBA00023163"/>
    </source>
</evidence>
<dbReference type="SUPFAM" id="SSF46785">
    <property type="entry name" value="Winged helix' DNA-binding domain"/>
    <property type="match status" value="1"/>
</dbReference>
<keyword evidence="1" id="KW-0805">Transcription regulation</keyword>
<accession>A0A6L9EHC9</accession>
<keyword evidence="7" id="KW-1185">Reference proteome</keyword>
<dbReference type="Pfam" id="PF00027">
    <property type="entry name" value="cNMP_binding"/>
    <property type="match status" value="1"/>
</dbReference>
<feature type="domain" description="Cyclic nucleotide-binding" evidence="4">
    <location>
        <begin position="15"/>
        <end position="99"/>
    </location>
</feature>
<evidence type="ECO:0000256" key="1">
    <source>
        <dbReference type="ARBA" id="ARBA00023015"/>
    </source>
</evidence>
<keyword evidence="2" id="KW-0238">DNA-binding</keyword>
<evidence type="ECO:0000256" key="2">
    <source>
        <dbReference type="ARBA" id="ARBA00023125"/>
    </source>
</evidence>
<dbReference type="GO" id="GO:0003677">
    <property type="term" value="F:DNA binding"/>
    <property type="evidence" value="ECO:0007669"/>
    <property type="project" value="UniProtKB-KW"/>
</dbReference>
<keyword evidence="3" id="KW-0804">Transcription</keyword>
<dbReference type="InterPro" id="IPR012318">
    <property type="entry name" value="HTH_CRP"/>
</dbReference>
<comment type="caution">
    <text evidence="6">The sequence shown here is derived from an EMBL/GenBank/DDBJ whole genome shotgun (WGS) entry which is preliminary data.</text>
</comment>